<dbReference type="PANTHER" id="PTHR14255:SF3">
    <property type="entry name" value="SULFITE EXPORTER TAUE_SAFE FAMILY PROTEIN 5-RELATED"/>
    <property type="match status" value="1"/>
</dbReference>
<evidence type="ECO:0000256" key="2">
    <source>
        <dbReference type="ARBA" id="ARBA00009142"/>
    </source>
</evidence>
<organism evidence="7 8">
    <name type="scientific">Cajanus cajan</name>
    <name type="common">Pigeon pea</name>
    <name type="synonym">Cajanus indicus</name>
    <dbReference type="NCBI Taxonomy" id="3821"/>
    <lineage>
        <taxon>Eukaryota</taxon>
        <taxon>Viridiplantae</taxon>
        <taxon>Streptophyta</taxon>
        <taxon>Embryophyta</taxon>
        <taxon>Tracheophyta</taxon>
        <taxon>Spermatophyta</taxon>
        <taxon>Magnoliopsida</taxon>
        <taxon>eudicotyledons</taxon>
        <taxon>Gunneridae</taxon>
        <taxon>Pentapetalae</taxon>
        <taxon>rosids</taxon>
        <taxon>fabids</taxon>
        <taxon>Fabales</taxon>
        <taxon>Fabaceae</taxon>
        <taxon>Papilionoideae</taxon>
        <taxon>50 kb inversion clade</taxon>
        <taxon>NPAAA clade</taxon>
        <taxon>indigoferoid/millettioid clade</taxon>
        <taxon>Phaseoleae</taxon>
        <taxon>Cajanus</taxon>
    </lineage>
</organism>
<comment type="subcellular location">
    <subcellularLocation>
        <location evidence="1">Membrane</location>
        <topology evidence="1">Multi-pass membrane protein</topology>
    </subcellularLocation>
</comment>
<accession>A0A151SR17</accession>
<comment type="similarity">
    <text evidence="2">Belongs to the 4-toluene sulfonate uptake permease (TSUP) (TC 2.A.102) family.</text>
</comment>
<keyword evidence="8" id="KW-1185">Reference proteome</keyword>
<feature type="transmembrane region" description="Helical" evidence="6">
    <location>
        <begin position="93"/>
        <end position="115"/>
    </location>
</feature>
<keyword evidence="4 6" id="KW-1133">Transmembrane helix</keyword>
<dbReference type="EMBL" id="CM003613">
    <property type="protein sequence ID" value="KYP57276.1"/>
    <property type="molecule type" value="Genomic_DNA"/>
</dbReference>
<dbReference type="AlphaFoldDB" id="A0A151SR17"/>
<sequence>MALLAGVLGGVFGIGGGILISPLLQVGIIPEVTSTTCSFTVLFSSTMSALQYLLLGIEHVQAALILAIICFVASLLGLLVAQRTIREYERASITVFSVSIVLCVSNVLMTSFGAIKVWEAY</sequence>
<dbReference type="Gramene" id="C.cajan_03456.t">
    <property type="protein sequence ID" value="C.cajan_03456.t"/>
    <property type="gene ID" value="C.cajan_03456"/>
</dbReference>
<dbReference type="InterPro" id="IPR002781">
    <property type="entry name" value="TM_pro_TauE-like"/>
</dbReference>
<name>A0A151SR17_CAJCA</name>
<gene>
    <name evidence="7" type="ORF">KK1_003535</name>
</gene>
<evidence type="ECO:0000256" key="4">
    <source>
        <dbReference type="ARBA" id="ARBA00022989"/>
    </source>
</evidence>
<evidence type="ECO:0000256" key="6">
    <source>
        <dbReference type="SAM" id="Phobius"/>
    </source>
</evidence>
<feature type="transmembrane region" description="Helical" evidence="6">
    <location>
        <begin position="60"/>
        <end position="81"/>
    </location>
</feature>
<dbReference type="GO" id="GO:0031464">
    <property type="term" value="C:Cul4A-RING E3 ubiquitin ligase complex"/>
    <property type="evidence" value="ECO:0007669"/>
    <property type="project" value="TreeGrafter"/>
</dbReference>
<dbReference type="GO" id="GO:0016567">
    <property type="term" value="P:protein ubiquitination"/>
    <property type="evidence" value="ECO:0007669"/>
    <property type="project" value="TreeGrafter"/>
</dbReference>
<proteinExistence type="inferred from homology"/>
<dbReference type="PANTHER" id="PTHR14255">
    <property type="entry name" value="CEREBLON"/>
    <property type="match status" value="1"/>
</dbReference>
<feature type="transmembrane region" description="Helical" evidence="6">
    <location>
        <begin position="6"/>
        <end position="24"/>
    </location>
</feature>
<dbReference type="Proteomes" id="UP000075243">
    <property type="component" value="Chromosome 11"/>
</dbReference>
<evidence type="ECO:0000313" key="7">
    <source>
        <dbReference type="EMBL" id="KYP57276.1"/>
    </source>
</evidence>
<reference evidence="7 8" key="1">
    <citation type="journal article" date="2012" name="Nat. Biotechnol.">
        <title>Draft genome sequence of pigeonpea (Cajanus cajan), an orphan legume crop of resource-poor farmers.</title>
        <authorList>
            <person name="Varshney R.K."/>
            <person name="Chen W."/>
            <person name="Li Y."/>
            <person name="Bharti A.K."/>
            <person name="Saxena R.K."/>
            <person name="Schlueter J.A."/>
            <person name="Donoghue M.T."/>
            <person name="Azam S."/>
            <person name="Fan G."/>
            <person name="Whaley A.M."/>
            <person name="Farmer A.D."/>
            <person name="Sheridan J."/>
            <person name="Iwata A."/>
            <person name="Tuteja R."/>
            <person name="Penmetsa R.V."/>
            <person name="Wu W."/>
            <person name="Upadhyaya H.D."/>
            <person name="Yang S.P."/>
            <person name="Shah T."/>
            <person name="Saxena K.B."/>
            <person name="Michael T."/>
            <person name="McCombie W.R."/>
            <person name="Yang B."/>
            <person name="Zhang G."/>
            <person name="Yang H."/>
            <person name="Wang J."/>
            <person name="Spillane C."/>
            <person name="Cook D.R."/>
            <person name="May G.D."/>
            <person name="Xu X."/>
            <person name="Jackson S.A."/>
        </authorList>
    </citation>
    <scope>NUCLEOTIDE SEQUENCE [LARGE SCALE GENOMIC DNA]</scope>
    <source>
        <strain evidence="8">cv. Asha</strain>
    </source>
</reference>
<evidence type="ECO:0000256" key="5">
    <source>
        <dbReference type="ARBA" id="ARBA00023136"/>
    </source>
</evidence>
<protein>
    <submittedName>
        <fullName evidence="7">Uncharacterized protein</fullName>
    </submittedName>
</protein>
<dbReference type="STRING" id="3821.A0A151SR17"/>
<dbReference type="GO" id="GO:0016020">
    <property type="term" value="C:membrane"/>
    <property type="evidence" value="ECO:0007669"/>
    <property type="project" value="UniProtKB-SubCell"/>
</dbReference>
<keyword evidence="3 6" id="KW-0812">Transmembrane</keyword>
<evidence type="ECO:0000256" key="3">
    <source>
        <dbReference type="ARBA" id="ARBA00022692"/>
    </source>
</evidence>
<evidence type="ECO:0000313" key="8">
    <source>
        <dbReference type="Proteomes" id="UP000075243"/>
    </source>
</evidence>
<evidence type="ECO:0000256" key="1">
    <source>
        <dbReference type="ARBA" id="ARBA00004141"/>
    </source>
</evidence>
<keyword evidence="5 6" id="KW-0472">Membrane</keyword>
<dbReference type="Pfam" id="PF01925">
    <property type="entry name" value="TauE"/>
    <property type="match status" value="1"/>
</dbReference>